<keyword evidence="2" id="KW-1185">Reference proteome</keyword>
<comment type="caution">
    <text evidence="1">The sequence shown here is derived from an EMBL/GenBank/DDBJ whole genome shotgun (WGS) entry which is preliminary data.</text>
</comment>
<protein>
    <submittedName>
        <fullName evidence="1">Uncharacterized protein DUF4838</fullName>
    </submittedName>
</protein>
<evidence type="ECO:0000313" key="2">
    <source>
        <dbReference type="Proteomes" id="UP000248057"/>
    </source>
</evidence>
<evidence type="ECO:0000313" key="1">
    <source>
        <dbReference type="EMBL" id="PXX47905.1"/>
    </source>
</evidence>
<proteinExistence type="predicted"/>
<dbReference type="Pfam" id="PF16126">
    <property type="entry name" value="DUF4838"/>
    <property type="match status" value="1"/>
</dbReference>
<name>A0A2V3Y072_9FIRM</name>
<dbReference type="GeneID" id="86064332"/>
<gene>
    <name evidence="1" type="ORF">DFR60_11975</name>
</gene>
<dbReference type="RefSeq" id="WP_110325621.1">
    <property type="nucleotide sequence ID" value="NZ_QJKD01000019.1"/>
</dbReference>
<reference evidence="1 2" key="1">
    <citation type="submission" date="2018-05" db="EMBL/GenBank/DDBJ databases">
        <title>Genomic Encyclopedia of Type Strains, Phase IV (KMG-IV): sequencing the most valuable type-strain genomes for metagenomic binning, comparative biology and taxonomic classification.</title>
        <authorList>
            <person name="Goeker M."/>
        </authorList>
    </citation>
    <scope>NUCLEOTIDE SEQUENCE [LARGE SCALE GENOMIC DNA]</scope>
    <source>
        <strain evidence="1 2">DSM 24995</strain>
    </source>
</reference>
<accession>A0A2V3Y072</accession>
<dbReference type="EMBL" id="QJKD01000019">
    <property type="protein sequence ID" value="PXX47905.1"/>
    <property type="molecule type" value="Genomic_DNA"/>
</dbReference>
<dbReference type="InterPro" id="IPR032287">
    <property type="entry name" value="DUF4838"/>
</dbReference>
<dbReference type="Proteomes" id="UP000248057">
    <property type="component" value="Unassembled WGS sequence"/>
</dbReference>
<sequence length="632" mass="72657">MIHLNFIRVTENQVVDYAQKELTGYLCRLLREEITECSIPVEFAYGMPIPGLAVPEANDLDDQFQILASPQLIQISGSNPRSILLGVYRLLSETGCRFPMPGKECEYIPAIRLDQLNIRLCEAASFRHRGVCIEGADSIENILDFIDWLPKLGCNSFFVQHFEPEVFLKNWYSHKYNPLLSEEIPGREELEHMYRKIDKAMAVRGLLHHRVGHGWTSKAMGVPYACAPAVTAPAKEQKPMLALVNGSREFWEGIPSNTNLCYSNPKARDAFIKTVADYALSHPEVDYIHVWLADEYNNVCECRSCRSTSLSDQYISLLNEIDHTLEQSGVTTHIVLLLYQELLWPPIRQALVHPERFTLMFAPISRTFNRSYSCRGPIPHLMPYRRNQIALPHTLEENLAFLEAWKEHYDIDSFVYDYPLGRAHYGDLGYHTIARVISSDIKELPSLGLNGYMSCQELRAAFPNAFPNYVMGRTLWNSSLSFEKLEEEYYSVIYGSGWRTIKEYLKRLSSLSSSDYFNGIGPRINSEQAAHYKEVQRYVEESYQYIRQCINPPTPFQKIFFTLLDYHAEYCILITKALAALAAGCAADVPGAWDSFMKFIRYHETEFQPYLDVYRVLEVGTKYTGFDLDIDR</sequence>
<organism evidence="1 2">
    <name type="scientific">Hungatella effluvii</name>
    <dbReference type="NCBI Taxonomy" id="1096246"/>
    <lineage>
        <taxon>Bacteria</taxon>
        <taxon>Bacillati</taxon>
        <taxon>Bacillota</taxon>
        <taxon>Clostridia</taxon>
        <taxon>Lachnospirales</taxon>
        <taxon>Lachnospiraceae</taxon>
        <taxon>Hungatella</taxon>
    </lineage>
</organism>
<dbReference type="AlphaFoldDB" id="A0A2V3Y072"/>